<keyword evidence="1 2" id="KW-0812">Transmembrane</keyword>
<reference evidence="2 3" key="1">
    <citation type="submission" date="2016-10" db="EMBL/GenBank/DDBJ databases">
        <authorList>
            <person name="de Groot N.N."/>
        </authorList>
    </citation>
    <scope>NUCLEOTIDE SEQUENCE [LARGE SCALE GENOMIC DNA]</scope>
    <source>
        <strain evidence="2 3">DSM 29439</strain>
    </source>
</reference>
<organism evidence="2 3">
    <name type="scientific">Aliiroseovarius sediminilitoris</name>
    <dbReference type="NCBI Taxonomy" id="1173584"/>
    <lineage>
        <taxon>Bacteria</taxon>
        <taxon>Pseudomonadati</taxon>
        <taxon>Pseudomonadota</taxon>
        <taxon>Alphaproteobacteria</taxon>
        <taxon>Rhodobacterales</taxon>
        <taxon>Paracoccaceae</taxon>
        <taxon>Aliiroseovarius</taxon>
    </lineage>
</organism>
<dbReference type="EMBL" id="FOJB01000001">
    <property type="protein sequence ID" value="SEV87666.1"/>
    <property type="molecule type" value="Genomic_DNA"/>
</dbReference>
<dbReference type="NCBIfam" id="NF037968">
    <property type="entry name" value="SemiSWEET_2"/>
    <property type="match status" value="1"/>
</dbReference>
<keyword evidence="1" id="KW-1133">Transmembrane helix</keyword>
<feature type="transmembrane region" description="Helical" evidence="1">
    <location>
        <begin position="57"/>
        <end position="77"/>
    </location>
</feature>
<name>A0A1I0MIL8_9RHOB</name>
<evidence type="ECO:0000313" key="3">
    <source>
        <dbReference type="Proteomes" id="UP000199650"/>
    </source>
</evidence>
<dbReference type="GO" id="GO:0051119">
    <property type="term" value="F:sugar transmembrane transporter activity"/>
    <property type="evidence" value="ECO:0007669"/>
    <property type="project" value="InterPro"/>
</dbReference>
<gene>
    <name evidence="2" type="ORF">SAMN05444851_0030</name>
</gene>
<dbReference type="GO" id="GO:0016020">
    <property type="term" value="C:membrane"/>
    <property type="evidence" value="ECO:0007669"/>
    <property type="project" value="InterPro"/>
</dbReference>
<dbReference type="AlphaFoldDB" id="A0A1I0MIL8"/>
<dbReference type="Gene3D" id="1.20.1280.290">
    <property type="match status" value="1"/>
</dbReference>
<dbReference type="OrthoDB" id="9814012at2"/>
<keyword evidence="3" id="KW-1185">Reference proteome</keyword>
<dbReference type="STRING" id="1173584.SAMN05444851_0030"/>
<proteinExistence type="predicted"/>
<feature type="transmembrane region" description="Helical" evidence="1">
    <location>
        <begin position="33"/>
        <end position="51"/>
    </location>
</feature>
<dbReference type="Pfam" id="PF03083">
    <property type="entry name" value="MtN3_slv"/>
    <property type="match status" value="1"/>
</dbReference>
<dbReference type="InterPro" id="IPR004316">
    <property type="entry name" value="SWEET_rpt"/>
</dbReference>
<evidence type="ECO:0000313" key="2">
    <source>
        <dbReference type="EMBL" id="SEV87666.1"/>
    </source>
</evidence>
<sequence length="82" mass="8908">METLIGSAAGVISTICWLPQTLRAWRTRQTADLSLPTNLMVFASIGLWLIYGLMLDAWPMVIANAIALVMVGSIITAKLKFG</sequence>
<accession>A0A1I0MIL8</accession>
<dbReference type="InterPro" id="IPR047662">
    <property type="entry name" value="SemiSWEET"/>
</dbReference>
<evidence type="ECO:0000256" key="1">
    <source>
        <dbReference type="SAM" id="Phobius"/>
    </source>
</evidence>
<protein>
    <submittedName>
        <fullName evidence="2">MtN3 and saliva related transmembrane protein</fullName>
    </submittedName>
</protein>
<dbReference type="Proteomes" id="UP000199650">
    <property type="component" value="Unassembled WGS sequence"/>
</dbReference>
<keyword evidence="1" id="KW-0472">Membrane</keyword>
<dbReference type="RefSeq" id="WP_091427225.1">
    <property type="nucleotide sequence ID" value="NZ_FOJB01000001.1"/>
</dbReference>